<accession>A0A645EIP0</accession>
<dbReference type="EMBL" id="VSSQ01047860">
    <property type="protein sequence ID" value="MPN01885.1"/>
    <property type="molecule type" value="Genomic_DNA"/>
</dbReference>
<comment type="caution">
    <text evidence="1">The sequence shown here is derived from an EMBL/GenBank/DDBJ whole genome shotgun (WGS) entry which is preliminary data.</text>
</comment>
<proteinExistence type="predicted"/>
<reference evidence="1" key="1">
    <citation type="submission" date="2019-08" db="EMBL/GenBank/DDBJ databases">
        <authorList>
            <person name="Kucharzyk K."/>
            <person name="Murdoch R.W."/>
            <person name="Higgins S."/>
            <person name="Loffler F."/>
        </authorList>
    </citation>
    <scope>NUCLEOTIDE SEQUENCE</scope>
</reference>
<protein>
    <submittedName>
        <fullName evidence="1">Uncharacterized protein</fullName>
    </submittedName>
</protein>
<evidence type="ECO:0000313" key="1">
    <source>
        <dbReference type="EMBL" id="MPN01885.1"/>
    </source>
</evidence>
<dbReference type="AlphaFoldDB" id="A0A645EIP0"/>
<gene>
    <name evidence="1" type="ORF">SDC9_149098</name>
</gene>
<sequence length="38" mass="4579">MLILFKAIKMKDLQWFADGFKKDVKKGKWETMGLYKQI</sequence>
<name>A0A645EIP0_9ZZZZ</name>
<organism evidence="1">
    <name type="scientific">bioreactor metagenome</name>
    <dbReference type="NCBI Taxonomy" id="1076179"/>
    <lineage>
        <taxon>unclassified sequences</taxon>
        <taxon>metagenomes</taxon>
        <taxon>ecological metagenomes</taxon>
    </lineage>
</organism>